<evidence type="ECO:0000259" key="7">
    <source>
        <dbReference type="Pfam" id="PF05154"/>
    </source>
</evidence>
<keyword evidence="2 5" id="KW-0812">Transmembrane</keyword>
<dbReference type="InterPro" id="IPR007829">
    <property type="entry name" value="TM2"/>
</dbReference>
<comment type="subcellular location">
    <subcellularLocation>
        <location evidence="1">Membrane</location>
        <topology evidence="1">Multi-pass membrane protein</topology>
    </subcellularLocation>
</comment>
<feature type="signal peptide" evidence="6">
    <location>
        <begin position="1"/>
        <end position="20"/>
    </location>
</feature>
<evidence type="ECO:0000256" key="3">
    <source>
        <dbReference type="ARBA" id="ARBA00022989"/>
    </source>
</evidence>
<organism evidence="8 9">
    <name type="scientific">Neolewinella agarilytica</name>
    <dbReference type="NCBI Taxonomy" id="478744"/>
    <lineage>
        <taxon>Bacteria</taxon>
        <taxon>Pseudomonadati</taxon>
        <taxon>Bacteroidota</taxon>
        <taxon>Saprospiria</taxon>
        <taxon>Saprospirales</taxon>
        <taxon>Lewinellaceae</taxon>
        <taxon>Neolewinella</taxon>
    </lineage>
</organism>
<keyword evidence="4 5" id="KW-0472">Membrane</keyword>
<protein>
    <submittedName>
        <fullName evidence="8">TM2 domain-containing protein</fullName>
    </submittedName>
</protein>
<dbReference type="RefSeq" id="WP_217642214.1">
    <property type="nucleotide sequence ID" value="NZ_FOFB01000046.1"/>
</dbReference>
<evidence type="ECO:0000313" key="9">
    <source>
        <dbReference type="Proteomes" id="UP000199021"/>
    </source>
</evidence>
<feature type="chain" id="PRO_5011457813" evidence="6">
    <location>
        <begin position="21"/>
        <end position="179"/>
    </location>
</feature>
<proteinExistence type="predicted"/>
<keyword evidence="9" id="KW-1185">Reference proteome</keyword>
<dbReference type="GO" id="GO:0016020">
    <property type="term" value="C:membrane"/>
    <property type="evidence" value="ECO:0007669"/>
    <property type="project" value="UniProtKB-SubCell"/>
</dbReference>
<evidence type="ECO:0000256" key="1">
    <source>
        <dbReference type="ARBA" id="ARBA00004141"/>
    </source>
</evidence>
<keyword evidence="3 5" id="KW-1133">Transmembrane helix</keyword>
<name>A0A1H9PDF4_9BACT</name>
<accession>A0A1H9PDF4</accession>
<feature type="domain" description="TM2" evidence="7">
    <location>
        <begin position="104"/>
        <end position="161"/>
    </location>
</feature>
<dbReference type="Proteomes" id="UP000199021">
    <property type="component" value="Unassembled WGS sequence"/>
</dbReference>
<evidence type="ECO:0000256" key="2">
    <source>
        <dbReference type="ARBA" id="ARBA00022692"/>
    </source>
</evidence>
<sequence length="179" mass="19295">MKRIYTTLLAVLFVVGTASAAFVAPPAATATDILTNPDLVEMFAADGKQVTMDDFLAMTPRSIREKTGERLGLKKAITLKMAQRAIKKQIRKEKKAGAPAAGGDKNQLVALLLAIFIGGLGIHSFYMGKTLKGIAQILLLLTSWLIVPGIALFAWILYDIITIAIGSQEPKDGSWNPEL</sequence>
<evidence type="ECO:0000313" key="8">
    <source>
        <dbReference type="EMBL" id="SER45945.1"/>
    </source>
</evidence>
<evidence type="ECO:0000256" key="6">
    <source>
        <dbReference type="SAM" id="SignalP"/>
    </source>
</evidence>
<dbReference type="Pfam" id="PF05154">
    <property type="entry name" value="TM2"/>
    <property type="match status" value="1"/>
</dbReference>
<dbReference type="STRING" id="478744.SAMN05444359_1469"/>
<feature type="transmembrane region" description="Helical" evidence="5">
    <location>
        <begin position="108"/>
        <end position="126"/>
    </location>
</feature>
<dbReference type="InParanoid" id="A0A1H9PDF4"/>
<dbReference type="AlphaFoldDB" id="A0A1H9PDF4"/>
<keyword evidence="6" id="KW-0732">Signal</keyword>
<reference evidence="9" key="1">
    <citation type="submission" date="2016-10" db="EMBL/GenBank/DDBJ databases">
        <authorList>
            <person name="Varghese N."/>
            <person name="Submissions S."/>
        </authorList>
    </citation>
    <scope>NUCLEOTIDE SEQUENCE [LARGE SCALE GENOMIC DNA]</scope>
    <source>
        <strain evidence="9">DSM 24740</strain>
    </source>
</reference>
<evidence type="ECO:0000256" key="4">
    <source>
        <dbReference type="ARBA" id="ARBA00023136"/>
    </source>
</evidence>
<feature type="transmembrane region" description="Helical" evidence="5">
    <location>
        <begin position="138"/>
        <end position="158"/>
    </location>
</feature>
<evidence type="ECO:0000256" key="5">
    <source>
        <dbReference type="SAM" id="Phobius"/>
    </source>
</evidence>
<dbReference type="EMBL" id="FOFB01000046">
    <property type="protein sequence ID" value="SER45945.1"/>
    <property type="molecule type" value="Genomic_DNA"/>
</dbReference>
<gene>
    <name evidence="8" type="ORF">SAMN05444359_1469</name>
</gene>